<evidence type="ECO:0000259" key="17">
    <source>
        <dbReference type="PROSITE" id="PS51198"/>
    </source>
</evidence>
<dbReference type="NCBIfam" id="TIGR02784">
    <property type="entry name" value="addA_alphas"/>
    <property type="match status" value="1"/>
</dbReference>
<dbReference type="RefSeq" id="WP_099348920.1">
    <property type="nucleotide sequence ID" value="NZ_AP023326.1"/>
</dbReference>
<dbReference type="GO" id="GO:0004527">
    <property type="term" value="F:exonuclease activity"/>
    <property type="evidence" value="ECO:0007669"/>
    <property type="project" value="UniProtKB-KW"/>
</dbReference>
<dbReference type="GO" id="GO:0005524">
    <property type="term" value="F:ATP binding"/>
    <property type="evidence" value="ECO:0007669"/>
    <property type="project" value="UniProtKB-UniRule"/>
</dbReference>
<evidence type="ECO:0000313" key="20">
    <source>
        <dbReference type="Proteomes" id="UP000515220"/>
    </source>
</evidence>
<feature type="domain" description="UvrD-like helicase C-terminal" evidence="18">
    <location>
        <begin position="539"/>
        <end position="806"/>
    </location>
</feature>
<evidence type="ECO:0000256" key="9">
    <source>
        <dbReference type="ARBA" id="ARBA00023204"/>
    </source>
</evidence>
<dbReference type="EMBL" id="AP023326">
    <property type="protein sequence ID" value="BCI65927.1"/>
    <property type="molecule type" value="Genomic_DNA"/>
</dbReference>
<dbReference type="InterPro" id="IPR000212">
    <property type="entry name" value="DNA_helicase_UvrD/REP"/>
</dbReference>
<keyword evidence="8" id="KW-0238">DNA-binding</keyword>
<organism evidence="19 20">
    <name type="scientific">Acetobacter aceti</name>
    <dbReference type="NCBI Taxonomy" id="435"/>
    <lineage>
        <taxon>Bacteria</taxon>
        <taxon>Pseudomonadati</taxon>
        <taxon>Pseudomonadota</taxon>
        <taxon>Alphaproteobacteria</taxon>
        <taxon>Acetobacterales</taxon>
        <taxon>Acetobacteraceae</taxon>
        <taxon>Acetobacter</taxon>
        <taxon>Acetobacter subgen. Acetobacter</taxon>
    </lineage>
</organism>
<feature type="region of interest" description="Disordered" evidence="16">
    <location>
        <begin position="954"/>
        <end position="994"/>
    </location>
</feature>
<accession>A0A6S6PAY7</accession>
<keyword evidence="2 15" id="KW-0547">Nucleotide-binding</keyword>
<proteinExistence type="predicted"/>
<keyword evidence="4 15" id="KW-0378">Hydrolase</keyword>
<evidence type="ECO:0000256" key="12">
    <source>
        <dbReference type="ARBA" id="ARBA00034808"/>
    </source>
</evidence>
<dbReference type="PANTHER" id="PTHR11070:SF2">
    <property type="entry name" value="ATP-DEPENDENT DNA HELICASE SRS2"/>
    <property type="match status" value="1"/>
</dbReference>
<dbReference type="SUPFAM" id="SSF52540">
    <property type="entry name" value="P-loop containing nucleoside triphosphate hydrolases"/>
    <property type="match status" value="1"/>
</dbReference>
<evidence type="ECO:0000256" key="13">
    <source>
        <dbReference type="ARBA" id="ARBA00034923"/>
    </source>
</evidence>
<dbReference type="SUPFAM" id="SSF52980">
    <property type="entry name" value="Restriction endonuclease-like"/>
    <property type="match status" value="1"/>
</dbReference>
<dbReference type="GO" id="GO:0000725">
    <property type="term" value="P:recombinational repair"/>
    <property type="evidence" value="ECO:0007669"/>
    <property type="project" value="TreeGrafter"/>
</dbReference>
<dbReference type="InterPro" id="IPR014017">
    <property type="entry name" value="DNA_helicase_UvrD-like_C"/>
</dbReference>
<dbReference type="InterPro" id="IPR027417">
    <property type="entry name" value="P-loop_NTPase"/>
</dbReference>
<protein>
    <recommendedName>
        <fullName evidence="12">DNA 3'-5' helicase</fullName>
        <ecNumber evidence="12">5.6.2.4</ecNumber>
    </recommendedName>
    <alternativeName>
        <fullName evidence="13">DNA 3'-5' helicase II</fullName>
    </alternativeName>
</protein>
<keyword evidence="3" id="KW-0227">DNA damage</keyword>
<dbReference type="Pfam" id="PF00580">
    <property type="entry name" value="UvrD-helicase"/>
    <property type="match status" value="1"/>
</dbReference>
<dbReference type="Pfam" id="PF12705">
    <property type="entry name" value="PDDEXK_1"/>
    <property type="match status" value="1"/>
</dbReference>
<evidence type="ECO:0000256" key="6">
    <source>
        <dbReference type="ARBA" id="ARBA00022839"/>
    </source>
</evidence>
<comment type="catalytic activity">
    <reaction evidence="14">
        <text>ATP + H2O = ADP + phosphate + H(+)</text>
        <dbReference type="Rhea" id="RHEA:13065"/>
        <dbReference type="ChEBI" id="CHEBI:15377"/>
        <dbReference type="ChEBI" id="CHEBI:15378"/>
        <dbReference type="ChEBI" id="CHEBI:30616"/>
        <dbReference type="ChEBI" id="CHEBI:43474"/>
        <dbReference type="ChEBI" id="CHEBI:456216"/>
        <dbReference type="EC" id="5.6.2.4"/>
    </reaction>
</comment>
<evidence type="ECO:0000256" key="4">
    <source>
        <dbReference type="ARBA" id="ARBA00022801"/>
    </source>
</evidence>
<keyword evidence="10" id="KW-0413">Isomerase</keyword>
<evidence type="ECO:0000256" key="2">
    <source>
        <dbReference type="ARBA" id="ARBA00022741"/>
    </source>
</evidence>
<evidence type="ECO:0000256" key="14">
    <source>
        <dbReference type="ARBA" id="ARBA00048988"/>
    </source>
</evidence>
<keyword evidence="6" id="KW-0269">Exonuclease</keyword>
<dbReference type="PROSITE" id="PS51198">
    <property type="entry name" value="UVRD_HELICASE_ATP_BIND"/>
    <property type="match status" value="1"/>
</dbReference>
<dbReference type="EC" id="5.6.2.4" evidence="12"/>
<evidence type="ECO:0000256" key="3">
    <source>
        <dbReference type="ARBA" id="ARBA00022763"/>
    </source>
</evidence>
<evidence type="ECO:0000256" key="7">
    <source>
        <dbReference type="ARBA" id="ARBA00022840"/>
    </source>
</evidence>
<dbReference type="Proteomes" id="UP000515220">
    <property type="component" value="Chromosome"/>
</dbReference>
<dbReference type="InterPro" id="IPR014016">
    <property type="entry name" value="UvrD-like_ATP-bd"/>
</dbReference>
<dbReference type="Gene3D" id="3.40.50.300">
    <property type="entry name" value="P-loop containing nucleotide triphosphate hydrolases"/>
    <property type="match status" value="4"/>
</dbReference>
<sequence>MTLPTSAIDLANEQQNAASDPNASVFVSASAGSGKTKLLIDRLLRLMLPRQNPHDPTGPLIPGTWPGRILCLTFTKAAAAEMAIRLQRTLGEWVTLPDDKLDQALGRLSVPLSARAEARALFARVLDLPGGMRIGTIHAFCQSLLRRFPLEAETNPHFTLMEDTDASLALSEATEAELGRLPASLVEPLAAQISLVDLLGLLTELRFSAQSHEALKLARTDREALWAKLLRALGVKAVPDGDPVLAACADIPDEDTLREALKTMLETAPATAQKRAAAMLDWLSHYPPERAAAWSEWQGFFLTGKGELRKHAGSSEKYAKNYEKTVERVQEEGKRILAVEETRRAITLANLTLALLRTAAPVLETYSIGKALRGQVEYDDLILRTLGLLRDPGAAWVLYKLDGGIDHLLLDEVQDTSREQWRIAGDLTEEFFSGVGAHDENLGPRTVFAVGDYKQSIYGFQGADPEAFREWRQTFEKRAQNAEALWREPQLTVSFRSTTPILTLVDAVFSHPLAARGVSEPGQAMPRHESARPGQGGRVELWPLVPRALEGEEDAEEPDPWAATRKNVGQISPQQRLADTLARWIAAQLLQPPAPGETQLTPGDVLILVPRRSAFVRALIRALKTADVPVATLVRTGLADQTVVQDLMALCDALLLPQDNLTLACVLTSPLGGLSDDSLMALAMDRDGEPLWTVLRERHAEHPDWSAAWSYLSALFRRVDYASPYTLLSEALGVHGGRARILARLGPEAAEPIDELLSAALRYEENHAHSLQGFLHWLRNSNESVKREAEATGNAVRVMTAHGSKGLQARLVILPDTIGTPRSDSRLLWLPAKGSDSSLPVFVPRTDTATEVTKAVREKLREQAAEEYNRLLYVALTRASDRLVVCGWETGRALSDESWYARCVDGFAAAGAVSEPFDLGWEGERLVLQEIATVSRTTHAETVLPPSAPLPAWAGHAPDWTPTPPPVESALARPLSPSRPDDAPFGEQPSTRSPLDIAALTPNAAREAAFRRGTLVHALLQFLPDRPEADRTDVGYNWLLQPGNQLDEQEAARLVARVIEVMESPFLAPLFADGSRAEQRLAGVVGETVIVGQVDRMVVLPDRVLVCDFKTNRRPPSSVERTPVMYLRQMAAYRALLQALYPGRTVECCLVWTEVPTVTVLPGGLLEEYRPR</sequence>
<keyword evidence="5 15" id="KW-0347">Helicase</keyword>
<dbReference type="GO" id="GO:0003677">
    <property type="term" value="F:DNA binding"/>
    <property type="evidence" value="ECO:0007669"/>
    <property type="project" value="UniProtKB-KW"/>
</dbReference>
<evidence type="ECO:0000256" key="1">
    <source>
        <dbReference type="ARBA" id="ARBA00022722"/>
    </source>
</evidence>
<evidence type="ECO:0000259" key="18">
    <source>
        <dbReference type="PROSITE" id="PS51217"/>
    </source>
</evidence>
<feature type="region of interest" description="Disordered" evidence="16">
    <location>
        <begin position="518"/>
        <end position="537"/>
    </location>
</feature>
<name>A0A6S6PAY7_ACEAC</name>
<dbReference type="InterPro" id="IPR038726">
    <property type="entry name" value="PDDEXK_AddAB-type"/>
</dbReference>
<keyword evidence="1" id="KW-0540">Nuclease</keyword>
<dbReference type="InterPro" id="IPR011604">
    <property type="entry name" value="PDDEXK-like_dom_sf"/>
</dbReference>
<dbReference type="PANTHER" id="PTHR11070">
    <property type="entry name" value="UVRD / RECB / PCRA DNA HELICASE FAMILY MEMBER"/>
    <property type="match status" value="1"/>
</dbReference>
<dbReference type="GO" id="GO:0005829">
    <property type="term" value="C:cytosol"/>
    <property type="evidence" value="ECO:0007669"/>
    <property type="project" value="TreeGrafter"/>
</dbReference>
<evidence type="ECO:0000256" key="8">
    <source>
        <dbReference type="ARBA" id="ARBA00023125"/>
    </source>
</evidence>
<keyword evidence="9" id="KW-0234">DNA repair</keyword>
<evidence type="ECO:0000256" key="16">
    <source>
        <dbReference type="SAM" id="MobiDB-lite"/>
    </source>
</evidence>
<dbReference type="AlphaFoldDB" id="A0A6S6PAY7"/>
<feature type="binding site" evidence="15">
    <location>
        <begin position="29"/>
        <end position="36"/>
    </location>
    <ligand>
        <name>ATP</name>
        <dbReference type="ChEBI" id="CHEBI:30616"/>
    </ligand>
</feature>
<feature type="domain" description="UvrD-like helicase ATP-binding" evidence="17">
    <location>
        <begin position="8"/>
        <end position="498"/>
    </location>
</feature>
<dbReference type="PROSITE" id="PS51217">
    <property type="entry name" value="UVRD_HELICASE_CTER"/>
    <property type="match status" value="1"/>
</dbReference>
<evidence type="ECO:0000256" key="11">
    <source>
        <dbReference type="ARBA" id="ARBA00034617"/>
    </source>
</evidence>
<comment type="catalytic activity">
    <reaction evidence="11">
        <text>Couples ATP hydrolysis with the unwinding of duplex DNA by translocating in the 3'-5' direction.</text>
        <dbReference type="EC" id="5.6.2.4"/>
    </reaction>
</comment>
<dbReference type="Pfam" id="PF13361">
    <property type="entry name" value="UvrD_C"/>
    <property type="match status" value="1"/>
</dbReference>
<gene>
    <name evidence="19" type="ORF">AAJCM20276_05510</name>
</gene>
<evidence type="ECO:0000313" key="19">
    <source>
        <dbReference type="EMBL" id="BCI65927.1"/>
    </source>
</evidence>
<reference evidence="19 20" key="1">
    <citation type="submission" date="2020-07" db="EMBL/GenBank/DDBJ databases">
        <title>Complete Genome Sequence of an acetic acid bacterium, Acetobacter aceti JCM20276.</title>
        <authorList>
            <person name="Hirose Y."/>
            <person name="Mihara H."/>
        </authorList>
    </citation>
    <scope>NUCLEOTIDE SEQUENCE [LARGE SCALE GENOMIC DNA]</scope>
    <source>
        <strain evidence="19 20">JCM20276</strain>
    </source>
</reference>
<dbReference type="InterPro" id="IPR011335">
    <property type="entry name" value="Restrct_endonuc-II-like"/>
</dbReference>
<evidence type="ECO:0000256" key="10">
    <source>
        <dbReference type="ARBA" id="ARBA00023235"/>
    </source>
</evidence>
<dbReference type="Gene3D" id="3.90.320.10">
    <property type="match status" value="1"/>
</dbReference>
<dbReference type="GO" id="GO:0043138">
    <property type="term" value="F:3'-5' DNA helicase activity"/>
    <property type="evidence" value="ECO:0007669"/>
    <property type="project" value="UniProtKB-EC"/>
</dbReference>
<evidence type="ECO:0000256" key="15">
    <source>
        <dbReference type="PROSITE-ProRule" id="PRU00560"/>
    </source>
</evidence>
<dbReference type="InterPro" id="IPR014151">
    <property type="entry name" value="DNA_helicase_AddA"/>
</dbReference>
<dbReference type="GO" id="GO:0033202">
    <property type="term" value="C:DNA helicase complex"/>
    <property type="evidence" value="ECO:0007669"/>
    <property type="project" value="TreeGrafter"/>
</dbReference>
<keyword evidence="7 15" id="KW-0067">ATP-binding</keyword>
<evidence type="ECO:0000256" key="5">
    <source>
        <dbReference type="ARBA" id="ARBA00022806"/>
    </source>
</evidence>